<comment type="caution">
    <text evidence="1">The sequence shown here is derived from an EMBL/GenBank/DDBJ whole genome shotgun (WGS) entry which is preliminary data.</text>
</comment>
<proteinExistence type="predicted"/>
<dbReference type="Proteomes" id="UP000297891">
    <property type="component" value="Unassembled WGS sequence"/>
</dbReference>
<evidence type="ECO:0000313" key="1">
    <source>
        <dbReference type="EMBL" id="TGK95713.1"/>
    </source>
</evidence>
<dbReference type="EMBL" id="RQFP01000001">
    <property type="protein sequence ID" value="TGK95713.1"/>
    <property type="molecule type" value="Genomic_DNA"/>
</dbReference>
<sequence length="303" mass="35672">MKLKTIISIFLISTSILYAEESKSKPATYEYGLKVQNITFFPYEGIRTGGFNQSELKNNKELVYLPFFKYRNTNKQFGFDFDMIDIKISDPYYKAFHFNNSLLPTAYSLGNVQRQEYRFNFFYLPLENQLFYFGLGLLKIDRLYNVENYDFASSISHDKINSYGISIPLRSKIELIDGLELNLGFDPYVTYGRRNYVNQRVSSVMYYEDKPGPYFYLAKTNPNNITEIFGFQAEISLSYKFYDNLRLYVGFIRNQSTIRSINFDRTNYTYVGAQDHLYVTNENKYNRSIDTHNSIYLGISNTH</sequence>
<evidence type="ECO:0000313" key="2">
    <source>
        <dbReference type="Proteomes" id="UP000297891"/>
    </source>
</evidence>
<name>A0A2M9Y6Y6_9LEPT</name>
<organism evidence="1 2">
    <name type="scientific">Leptospira brenneri</name>
    <dbReference type="NCBI Taxonomy" id="2023182"/>
    <lineage>
        <taxon>Bacteria</taxon>
        <taxon>Pseudomonadati</taxon>
        <taxon>Spirochaetota</taxon>
        <taxon>Spirochaetia</taxon>
        <taxon>Leptospirales</taxon>
        <taxon>Leptospiraceae</taxon>
        <taxon>Leptospira</taxon>
    </lineage>
</organism>
<reference evidence="1" key="1">
    <citation type="journal article" date="2019" name="PLoS Negl. Trop. Dis.">
        <title>Revisiting the worldwide diversity of Leptospira species in the environment.</title>
        <authorList>
            <person name="Vincent A.T."/>
            <person name="Schiettekatte O."/>
            <person name="Bourhy P."/>
            <person name="Veyrier F.J."/>
            <person name="Picardeau M."/>
        </authorList>
    </citation>
    <scope>NUCLEOTIDE SEQUENCE [LARGE SCALE GENOMIC DNA]</scope>
    <source>
        <strain evidence="1">201800277</strain>
    </source>
</reference>
<accession>A0A2M9Y6Y6</accession>
<keyword evidence="2" id="KW-1185">Reference proteome</keyword>
<gene>
    <name evidence="1" type="ORF">EHQ30_03495</name>
</gene>
<dbReference type="RefSeq" id="WP_100789324.1">
    <property type="nucleotide sequence ID" value="NZ_NPDQ01000001.1"/>
</dbReference>
<dbReference type="AlphaFoldDB" id="A0A2M9Y6Y6"/>
<protein>
    <submittedName>
        <fullName evidence="1">Uncharacterized protein</fullName>
    </submittedName>
</protein>
<dbReference type="OrthoDB" id="321500at2"/>